<dbReference type="InterPro" id="IPR050078">
    <property type="entry name" value="Ribosomal_L11_MeTrfase_PrmA"/>
</dbReference>
<evidence type="ECO:0000313" key="8">
    <source>
        <dbReference type="Proteomes" id="UP000284547"/>
    </source>
</evidence>
<dbReference type="EMBL" id="QWEY01000002">
    <property type="protein sequence ID" value="RGP38555.1"/>
    <property type="molecule type" value="Genomic_DNA"/>
</dbReference>
<dbReference type="GO" id="GO:0032259">
    <property type="term" value="P:methylation"/>
    <property type="evidence" value="ECO:0007669"/>
    <property type="project" value="UniProtKB-KW"/>
</dbReference>
<comment type="caution">
    <text evidence="7">The sequence shown here is derived from an EMBL/GenBank/DDBJ whole genome shotgun (WGS) entry which is preliminary data.</text>
</comment>
<dbReference type="Proteomes" id="UP000284547">
    <property type="component" value="Unassembled WGS sequence"/>
</dbReference>
<evidence type="ECO:0000256" key="1">
    <source>
        <dbReference type="ARBA" id="ARBA00009741"/>
    </source>
</evidence>
<reference evidence="7 8" key="1">
    <citation type="submission" date="2018-08" db="EMBL/GenBank/DDBJ databases">
        <title>Flavobacterium tibetense sp. nov., isolated from a wetland YonghuCo on Tibetan Plateau.</title>
        <authorList>
            <person name="Phurbu D."/>
            <person name="Lu H."/>
            <person name="Xing P."/>
        </authorList>
    </citation>
    <scope>NUCLEOTIDE SEQUENCE [LARGE SCALE GENOMIC DNA]</scope>
    <source>
        <strain evidence="7 8">DJC</strain>
    </source>
</reference>
<dbReference type="PANTHER" id="PTHR43648:SF1">
    <property type="entry name" value="ELECTRON TRANSFER FLAVOPROTEIN BETA SUBUNIT LYSINE METHYLTRANSFERASE"/>
    <property type="match status" value="1"/>
</dbReference>
<keyword evidence="2 6" id="KW-0963">Cytoplasm</keyword>
<accession>A0A411Z653</accession>
<feature type="binding site" evidence="6">
    <location>
        <position position="212"/>
    </location>
    <ligand>
        <name>S-adenosyl-L-methionine</name>
        <dbReference type="ChEBI" id="CHEBI:59789"/>
    </ligand>
</feature>
<sequence length="346" mass="36049">MQPEPLEVEIYDDAEVPGLARVVGLFAKAPDATLLDVLAEAFGATPFSVTEQTQRTFTALTTLPGEAAAKALAEAIEAMEPPPYGVGAFEIEDDSGLWEVGSYFLDQPDAGMLDALGTAHGAKPFAISELPEIDWVAKVRRELAPVEAGRFFVFGSHDADRAADLGSDRVALQIEATVAFGTGHHGTTLGCLRAFDRLFSAGFAPVKVADIGCGTAVLAMAAAAVLPDALVLASDIDQVAVDVARANVAINGLDGRIECMEAAGFAHPRLAEAAPFDLVFANILKGPLIELAPPMAAHLALGGLCILSGLLVVQAEAVTAAYVAAGFDPAGREDIGEWSTLVMRRL</sequence>
<keyword evidence="7" id="KW-0687">Ribonucleoprotein</keyword>
<evidence type="ECO:0000256" key="2">
    <source>
        <dbReference type="ARBA" id="ARBA00022490"/>
    </source>
</evidence>
<dbReference type="GO" id="GO:0005840">
    <property type="term" value="C:ribosome"/>
    <property type="evidence" value="ECO:0007669"/>
    <property type="project" value="UniProtKB-KW"/>
</dbReference>
<protein>
    <recommendedName>
        <fullName evidence="6">Ribosomal protein L11 methyltransferase</fullName>
        <shortName evidence="6">L11 Mtase</shortName>
        <ecNumber evidence="6">2.1.1.-</ecNumber>
    </recommendedName>
</protein>
<evidence type="ECO:0000256" key="5">
    <source>
        <dbReference type="ARBA" id="ARBA00022691"/>
    </source>
</evidence>
<name>A0A411Z653_9RHOB</name>
<dbReference type="HAMAP" id="MF_00735">
    <property type="entry name" value="Methyltr_PrmA"/>
    <property type="match status" value="1"/>
</dbReference>
<evidence type="ECO:0000313" key="7">
    <source>
        <dbReference type="EMBL" id="RGP38555.1"/>
    </source>
</evidence>
<dbReference type="InterPro" id="IPR029063">
    <property type="entry name" value="SAM-dependent_MTases_sf"/>
</dbReference>
<dbReference type="OrthoDB" id="9785995at2"/>
<proteinExistence type="inferred from homology"/>
<dbReference type="AlphaFoldDB" id="A0A411Z653"/>
<dbReference type="SUPFAM" id="SSF53335">
    <property type="entry name" value="S-adenosyl-L-methionine-dependent methyltransferases"/>
    <property type="match status" value="1"/>
</dbReference>
<feature type="binding site" evidence="6">
    <location>
        <position position="188"/>
    </location>
    <ligand>
        <name>S-adenosyl-L-methionine</name>
        <dbReference type="ChEBI" id="CHEBI:59789"/>
    </ligand>
</feature>
<comment type="function">
    <text evidence="6">Methylates ribosomal protein L11.</text>
</comment>
<keyword evidence="3 6" id="KW-0489">Methyltransferase</keyword>
<comment type="subcellular location">
    <subcellularLocation>
        <location evidence="6">Cytoplasm</location>
    </subcellularLocation>
</comment>
<feature type="binding site" evidence="6">
    <location>
        <position position="235"/>
    </location>
    <ligand>
        <name>S-adenosyl-L-methionine</name>
        <dbReference type="ChEBI" id="CHEBI:59789"/>
    </ligand>
</feature>
<keyword evidence="5 6" id="KW-0949">S-adenosyl-L-methionine</keyword>
<keyword evidence="8" id="KW-1185">Reference proteome</keyword>
<dbReference type="GO" id="GO:0008276">
    <property type="term" value="F:protein methyltransferase activity"/>
    <property type="evidence" value="ECO:0007669"/>
    <property type="project" value="UniProtKB-UniRule"/>
</dbReference>
<evidence type="ECO:0000256" key="6">
    <source>
        <dbReference type="HAMAP-Rule" id="MF_00735"/>
    </source>
</evidence>
<comment type="similarity">
    <text evidence="1 6">Belongs to the methyltransferase superfamily. PrmA family.</text>
</comment>
<dbReference type="InterPro" id="IPR004498">
    <property type="entry name" value="Ribosomal_PrmA_MeTrfase"/>
</dbReference>
<organism evidence="7 8">
    <name type="scientific">Pseudotabrizicola alkalilacus</name>
    <dbReference type="NCBI Taxonomy" id="2305252"/>
    <lineage>
        <taxon>Bacteria</taxon>
        <taxon>Pseudomonadati</taxon>
        <taxon>Pseudomonadota</taxon>
        <taxon>Alphaproteobacteria</taxon>
        <taxon>Rhodobacterales</taxon>
        <taxon>Paracoccaceae</taxon>
        <taxon>Pseudotabrizicola</taxon>
    </lineage>
</organism>
<dbReference type="PANTHER" id="PTHR43648">
    <property type="entry name" value="ELECTRON TRANSFER FLAVOPROTEIN BETA SUBUNIT LYSINE METHYLTRANSFERASE"/>
    <property type="match status" value="1"/>
</dbReference>
<dbReference type="Pfam" id="PF06325">
    <property type="entry name" value="PrmA"/>
    <property type="match status" value="1"/>
</dbReference>
<evidence type="ECO:0000256" key="3">
    <source>
        <dbReference type="ARBA" id="ARBA00022603"/>
    </source>
</evidence>
<comment type="catalytic activity">
    <reaction evidence="6">
        <text>L-lysyl-[protein] + 3 S-adenosyl-L-methionine = N(6),N(6),N(6)-trimethyl-L-lysyl-[protein] + 3 S-adenosyl-L-homocysteine + 3 H(+)</text>
        <dbReference type="Rhea" id="RHEA:54192"/>
        <dbReference type="Rhea" id="RHEA-COMP:9752"/>
        <dbReference type="Rhea" id="RHEA-COMP:13826"/>
        <dbReference type="ChEBI" id="CHEBI:15378"/>
        <dbReference type="ChEBI" id="CHEBI:29969"/>
        <dbReference type="ChEBI" id="CHEBI:57856"/>
        <dbReference type="ChEBI" id="CHEBI:59789"/>
        <dbReference type="ChEBI" id="CHEBI:61961"/>
    </reaction>
</comment>
<dbReference type="GO" id="GO:0005737">
    <property type="term" value="C:cytoplasm"/>
    <property type="evidence" value="ECO:0007669"/>
    <property type="project" value="UniProtKB-SubCell"/>
</dbReference>
<evidence type="ECO:0000256" key="4">
    <source>
        <dbReference type="ARBA" id="ARBA00022679"/>
    </source>
</evidence>
<keyword evidence="7" id="KW-0689">Ribosomal protein</keyword>
<keyword evidence="4 6" id="KW-0808">Transferase</keyword>
<dbReference type="Gene3D" id="3.40.50.150">
    <property type="entry name" value="Vaccinia Virus protein VP39"/>
    <property type="match status" value="1"/>
</dbReference>
<feature type="binding site" evidence="6">
    <location>
        <position position="282"/>
    </location>
    <ligand>
        <name>S-adenosyl-L-methionine</name>
        <dbReference type="ChEBI" id="CHEBI:59789"/>
    </ligand>
</feature>
<gene>
    <name evidence="6" type="primary">prmA</name>
    <name evidence="7" type="ORF">D1012_06510</name>
</gene>
<dbReference type="EC" id="2.1.1.-" evidence="6"/>